<dbReference type="EMBL" id="KK198755">
    <property type="protein sequence ID" value="KCW81815.1"/>
    <property type="molecule type" value="Genomic_DNA"/>
</dbReference>
<evidence type="ECO:0000313" key="1">
    <source>
        <dbReference type="EMBL" id="KCW81815.1"/>
    </source>
</evidence>
<gene>
    <name evidence="1" type="ORF">EUGRSUZ_C03171</name>
</gene>
<accession>A0A059CV44</accession>
<proteinExistence type="predicted"/>
<protein>
    <submittedName>
        <fullName evidence="1">Uncharacterized protein</fullName>
    </submittedName>
</protein>
<dbReference type="InParanoid" id="A0A059CV44"/>
<name>A0A059CV44_EUCGR</name>
<dbReference type="AlphaFoldDB" id="A0A059CV44"/>
<sequence length="92" mass="10536">MSRSLHYSPGNDRASLGSLPLVGRQLSWADPACKVIIGISTFQVKAFEILHYPIYLQLQKYLIVVANHIIGQYHARRAKMLHRTFIWSSSIR</sequence>
<dbReference type="Gramene" id="KCW81815">
    <property type="protein sequence ID" value="KCW81815"/>
    <property type="gene ID" value="EUGRSUZ_C03171"/>
</dbReference>
<reference evidence="1" key="1">
    <citation type="submission" date="2013-07" db="EMBL/GenBank/DDBJ databases">
        <title>The genome of Eucalyptus grandis.</title>
        <authorList>
            <person name="Schmutz J."/>
            <person name="Hayes R."/>
            <person name="Myburg A."/>
            <person name="Tuskan G."/>
            <person name="Grattapaglia D."/>
            <person name="Rokhsar D.S."/>
        </authorList>
    </citation>
    <scope>NUCLEOTIDE SEQUENCE</scope>
    <source>
        <tissue evidence="1">Leaf extractions</tissue>
    </source>
</reference>
<organism evidence="1">
    <name type="scientific">Eucalyptus grandis</name>
    <name type="common">Flooded gum</name>
    <dbReference type="NCBI Taxonomy" id="71139"/>
    <lineage>
        <taxon>Eukaryota</taxon>
        <taxon>Viridiplantae</taxon>
        <taxon>Streptophyta</taxon>
        <taxon>Embryophyta</taxon>
        <taxon>Tracheophyta</taxon>
        <taxon>Spermatophyta</taxon>
        <taxon>Magnoliopsida</taxon>
        <taxon>eudicotyledons</taxon>
        <taxon>Gunneridae</taxon>
        <taxon>Pentapetalae</taxon>
        <taxon>rosids</taxon>
        <taxon>malvids</taxon>
        <taxon>Myrtales</taxon>
        <taxon>Myrtaceae</taxon>
        <taxon>Myrtoideae</taxon>
        <taxon>Eucalypteae</taxon>
        <taxon>Eucalyptus</taxon>
    </lineage>
</organism>